<dbReference type="PANTHER" id="PTHR46177:SF1">
    <property type="entry name" value="INTEGRASE CATALYTIC DOMAIN-CONTAINING PROTEIN"/>
    <property type="match status" value="1"/>
</dbReference>
<proteinExistence type="predicted"/>
<name>A0A0D0CYG0_9AGAM</name>
<dbReference type="PANTHER" id="PTHR46177">
    <property type="entry name" value="INTEGRASE CATALYTIC DOMAIN-CONTAINING PROTEIN"/>
    <property type="match status" value="1"/>
</dbReference>
<dbReference type="HOGENOM" id="CLU_038374_0_0_1"/>
<protein>
    <submittedName>
        <fullName evidence="1">Uncharacterized protein</fullName>
    </submittedName>
</protein>
<dbReference type="AlphaFoldDB" id="A0A0D0CYG0"/>
<organism evidence="1 2">
    <name type="scientific">Paxillus rubicundulus Ve08.2h10</name>
    <dbReference type="NCBI Taxonomy" id="930991"/>
    <lineage>
        <taxon>Eukaryota</taxon>
        <taxon>Fungi</taxon>
        <taxon>Dikarya</taxon>
        <taxon>Basidiomycota</taxon>
        <taxon>Agaricomycotina</taxon>
        <taxon>Agaricomycetes</taxon>
        <taxon>Agaricomycetidae</taxon>
        <taxon>Boletales</taxon>
        <taxon>Paxilineae</taxon>
        <taxon>Paxillaceae</taxon>
        <taxon>Paxillus</taxon>
    </lineage>
</organism>
<keyword evidence="2" id="KW-1185">Reference proteome</keyword>
<accession>A0A0D0CYG0</accession>
<dbReference type="STRING" id="930991.A0A0D0CYG0"/>
<reference evidence="2" key="2">
    <citation type="submission" date="2015-01" db="EMBL/GenBank/DDBJ databases">
        <title>Evolutionary Origins and Diversification of the Mycorrhizal Mutualists.</title>
        <authorList>
            <consortium name="DOE Joint Genome Institute"/>
            <consortium name="Mycorrhizal Genomics Consortium"/>
            <person name="Kohler A."/>
            <person name="Kuo A."/>
            <person name="Nagy L.G."/>
            <person name="Floudas D."/>
            <person name="Copeland A."/>
            <person name="Barry K.W."/>
            <person name="Cichocki N."/>
            <person name="Veneault-Fourrey C."/>
            <person name="LaButti K."/>
            <person name="Lindquist E.A."/>
            <person name="Lipzen A."/>
            <person name="Lundell T."/>
            <person name="Morin E."/>
            <person name="Murat C."/>
            <person name="Riley R."/>
            <person name="Ohm R."/>
            <person name="Sun H."/>
            <person name="Tunlid A."/>
            <person name="Henrissat B."/>
            <person name="Grigoriev I.V."/>
            <person name="Hibbett D.S."/>
            <person name="Martin F."/>
        </authorList>
    </citation>
    <scope>NUCLEOTIDE SEQUENCE [LARGE SCALE GENOMIC DNA]</scope>
    <source>
        <strain evidence="2">Ve08.2h10</strain>
    </source>
</reference>
<sequence length="214" mass="24851">MQLWKARMTDQEIVSELQKHIDTNEYGIGLKKFMEICNSLGLHWTHQQKHTTESIHEAMMELQAMFLKAGTCKVVSLLFHEKQICIARNVVCQYFAIYKPELAWQHKASHLQHCRFWAAGVNDIWDVDQHDKFLCFGLALHTGIKPFSGHILWMKVWHSNCNPQLILSYYLSTVNDFRFNPLVTQSNPGTENSRIANAQIMLWQMHDPALALCP</sequence>
<reference evidence="1 2" key="1">
    <citation type="submission" date="2014-04" db="EMBL/GenBank/DDBJ databases">
        <authorList>
            <consortium name="DOE Joint Genome Institute"/>
            <person name="Kuo A."/>
            <person name="Kohler A."/>
            <person name="Jargeat P."/>
            <person name="Nagy L.G."/>
            <person name="Floudas D."/>
            <person name="Copeland A."/>
            <person name="Barry K.W."/>
            <person name="Cichocki N."/>
            <person name="Veneault-Fourrey C."/>
            <person name="LaButti K."/>
            <person name="Lindquist E.A."/>
            <person name="Lipzen A."/>
            <person name="Lundell T."/>
            <person name="Morin E."/>
            <person name="Murat C."/>
            <person name="Sun H."/>
            <person name="Tunlid A."/>
            <person name="Henrissat B."/>
            <person name="Grigoriev I.V."/>
            <person name="Hibbett D.S."/>
            <person name="Martin F."/>
            <person name="Nordberg H.P."/>
            <person name="Cantor M.N."/>
            <person name="Hua S.X."/>
        </authorList>
    </citation>
    <scope>NUCLEOTIDE SEQUENCE [LARGE SCALE GENOMIC DNA]</scope>
    <source>
        <strain evidence="1 2">Ve08.2h10</strain>
    </source>
</reference>
<dbReference type="EMBL" id="KN830831">
    <property type="protein sequence ID" value="KIK72434.1"/>
    <property type="molecule type" value="Genomic_DNA"/>
</dbReference>
<dbReference type="OrthoDB" id="5946233at2759"/>
<dbReference type="InParanoid" id="A0A0D0CYG0"/>
<evidence type="ECO:0000313" key="2">
    <source>
        <dbReference type="Proteomes" id="UP000054538"/>
    </source>
</evidence>
<gene>
    <name evidence="1" type="ORF">PAXRUDRAFT_180676</name>
</gene>
<evidence type="ECO:0000313" key="1">
    <source>
        <dbReference type="EMBL" id="KIK72434.1"/>
    </source>
</evidence>
<dbReference type="Proteomes" id="UP000054538">
    <property type="component" value="Unassembled WGS sequence"/>
</dbReference>